<reference evidence="2" key="1">
    <citation type="submission" date="2025-08" db="UniProtKB">
        <authorList>
            <consortium name="RefSeq"/>
        </authorList>
    </citation>
    <scope>IDENTIFICATION</scope>
    <source>
        <tissue evidence="2">Leaf</tissue>
    </source>
</reference>
<evidence type="ECO:0000313" key="1">
    <source>
        <dbReference type="Proteomes" id="UP000504621"/>
    </source>
</evidence>
<dbReference type="RefSeq" id="XP_021295595.1">
    <property type="nucleotide sequence ID" value="XM_021439920.1"/>
</dbReference>
<sequence length="271" mass="29878">MRQSIFSVAASLQIPRNIPSSILLRKPSMTGLGMVPFLILVLLPSLRVSLEASVQVQNAIVIPPYQSPPCNADHPNNCPKPINPPPSKPCNGANRCRIHSMFYEDGSGNRFLVDLIVEGGPADLTDLVLTEAVTSAISRWLVKKTKNNAAQELRISIDTIDGHSPTFAELRYAASWGTRQAASNFKVVFTPASDSAHTEKEASFDRFYANIMIKASHPGKPVMFEFSTIAKGLGEADLNDMMKPVPDVFRKLRLKATWMESEDEYMSHPKP</sequence>
<accession>A0A6J1B8F8</accession>
<organism evidence="1 2">
    <name type="scientific">Herrania umbratica</name>
    <dbReference type="NCBI Taxonomy" id="108875"/>
    <lineage>
        <taxon>Eukaryota</taxon>
        <taxon>Viridiplantae</taxon>
        <taxon>Streptophyta</taxon>
        <taxon>Embryophyta</taxon>
        <taxon>Tracheophyta</taxon>
        <taxon>Spermatophyta</taxon>
        <taxon>Magnoliopsida</taxon>
        <taxon>eudicotyledons</taxon>
        <taxon>Gunneridae</taxon>
        <taxon>Pentapetalae</taxon>
        <taxon>rosids</taxon>
        <taxon>malvids</taxon>
        <taxon>Malvales</taxon>
        <taxon>Malvaceae</taxon>
        <taxon>Byttnerioideae</taxon>
        <taxon>Herrania</taxon>
    </lineage>
</organism>
<protein>
    <submittedName>
        <fullName evidence="2">Uncharacterized protein LOC110425113</fullName>
    </submittedName>
</protein>
<dbReference type="AlphaFoldDB" id="A0A6J1B8F8"/>
<keyword evidence="1" id="KW-1185">Reference proteome</keyword>
<dbReference type="GeneID" id="110425113"/>
<evidence type="ECO:0000313" key="2">
    <source>
        <dbReference type="RefSeq" id="XP_021295595.1"/>
    </source>
</evidence>
<gene>
    <name evidence="2" type="primary">LOC110425113</name>
</gene>
<dbReference type="Proteomes" id="UP000504621">
    <property type="component" value="Unplaced"/>
</dbReference>
<proteinExistence type="predicted"/>
<name>A0A6J1B8F8_9ROSI</name>